<evidence type="ECO:0000259" key="2">
    <source>
        <dbReference type="Pfam" id="PF13581"/>
    </source>
</evidence>
<dbReference type="OrthoDB" id="3480034at2"/>
<dbReference type="PANTHER" id="PTHR35526:SF3">
    <property type="entry name" value="ANTI-SIGMA-F FACTOR RSBW"/>
    <property type="match status" value="1"/>
</dbReference>
<organism evidence="3 4">
    <name type="scientific">Actinoallomurus bryophytorum</name>
    <dbReference type="NCBI Taxonomy" id="1490222"/>
    <lineage>
        <taxon>Bacteria</taxon>
        <taxon>Bacillati</taxon>
        <taxon>Actinomycetota</taxon>
        <taxon>Actinomycetes</taxon>
        <taxon>Streptosporangiales</taxon>
        <taxon>Thermomonosporaceae</taxon>
        <taxon>Actinoallomurus</taxon>
    </lineage>
</organism>
<sequence>MTQPPRSNCMLMPALPRTVGQARSYTRWLLGTWRLEAMADTVELLVSELVTNAVTKTGITDEDPDYSCLIGKVNPIYLCVSRRVETLLIEVWDVSSTPPLKRTAAKADEGGRGLALVESLSKGWGSVVLETGGKIVWCECLIEDAG</sequence>
<reference evidence="3 4" key="1">
    <citation type="submission" date="2019-06" db="EMBL/GenBank/DDBJ databases">
        <title>Sequencing the genomes of 1000 actinobacteria strains.</title>
        <authorList>
            <person name="Klenk H.-P."/>
        </authorList>
    </citation>
    <scope>NUCLEOTIDE SEQUENCE [LARGE SCALE GENOMIC DNA]</scope>
    <source>
        <strain evidence="3 4">DSM 102200</strain>
    </source>
</reference>
<gene>
    <name evidence="3" type="ORF">FB559_3309</name>
</gene>
<dbReference type="GO" id="GO:0004674">
    <property type="term" value="F:protein serine/threonine kinase activity"/>
    <property type="evidence" value="ECO:0007669"/>
    <property type="project" value="UniProtKB-KW"/>
</dbReference>
<accession>A0A543CKS6</accession>
<evidence type="ECO:0000313" key="3">
    <source>
        <dbReference type="EMBL" id="TQL97708.1"/>
    </source>
</evidence>
<dbReference type="InterPro" id="IPR036890">
    <property type="entry name" value="HATPase_C_sf"/>
</dbReference>
<evidence type="ECO:0000256" key="1">
    <source>
        <dbReference type="ARBA" id="ARBA00022527"/>
    </source>
</evidence>
<keyword evidence="1" id="KW-0808">Transferase</keyword>
<dbReference type="Proteomes" id="UP000316096">
    <property type="component" value="Unassembled WGS sequence"/>
</dbReference>
<dbReference type="InterPro" id="IPR050267">
    <property type="entry name" value="Anti-sigma-factor_SerPK"/>
</dbReference>
<protein>
    <submittedName>
        <fullName evidence="3">Anti-sigma regulatory factor (Ser/Thr protein kinase)</fullName>
    </submittedName>
</protein>
<dbReference type="EMBL" id="VFOZ01000001">
    <property type="protein sequence ID" value="TQL97708.1"/>
    <property type="molecule type" value="Genomic_DNA"/>
</dbReference>
<dbReference type="InterPro" id="IPR003594">
    <property type="entry name" value="HATPase_dom"/>
</dbReference>
<keyword evidence="1" id="KW-0418">Kinase</keyword>
<comment type="caution">
    <text evidence="3">The sequence shown here is derived from an EMBL/GenBank/DDBJ whole genome shotgun (WGS) entry which is preliminary data.</text>
</comment>
<keyword evidence="1" id="KW-0723">Serine/threonine-protein kinase</keyword>
<name>A0A543CKS6_9ACTN</name>
<dbReference type="Gene3D" id="3.30.565.10">
    <property type="entry name" value="Histidine kinase-like ATPase, C-terminal domain"/>
    <property type="match status" value="1"/>
</dbReference>
<proteinExistence type="predicted"/>
<keyword evidence="4" id="KW-1185">Reference proteome</keyword>
<evidence type="ECO:0000313" key="4">
    <source>
        <dbReference type="Proteomes" id="UP000316096"/>
    </source>
</evidence>
<dbReference type="Pfam" id="PF13581">
    <property type="entry name" value="HATPase_c_2"/>
    <property type="match status" value="1"/>
</dbReference>
<feature type="domain" description="Histidine kinase/HSP90-like ATPase" evidence="2">
    <location>
        <begin position="12"/>
        <end position="136"/>
    </location>
</feature>
<dbReference type="AlphaFoldDB" id="A0A543CKS6"/>
<dbReference type="PANTHER" id="PTHR35526">
    <property type="entry name" value="ANTI-SIGMA-F FACTOR RSBW-RELATED"/>
    <property type="match status" value="1"/>
</dbReference>
<dbReference type="CDD" id="cd16936">
    <property type="entry name" value="HATPase_RsbW-like"/>
    <property type="match status" value="1"/>
</dbReference>